<dbReference type="OrthoDB" id="9805269at2"/>
<evidence type="ECO:0000256" key="4">
    <source>
        <dbReference type="ARBA" id="ARBA00023002"/>
    </source>
</evidence>
<gene>
    <name evidence="5" type="primary">hisD</name>
    <name evidence="11" type="ORF">A4H02_07445</name>
</gene>
<dbReference type="PROSITE" id="PS00611">
    <property type="entry name" value="HISOL_DEHYDROGENASE"/>
    <property type="match status" value="1"/>
</dbReference>
<dbReference type="PANTHER" id="PTHR21256">
    <property type="entry name" value="HISTIDINOL DEHYDROGENASE HDH"/>
    <property type="match status" value="1"/>
</dbReference>
<evidence type="ECO:0000256" key="10">
    <source>
        <dbReference type="RuleBase" id="RU004175"/>
    </source>
</evidence>
<dbReference type="InterPro" id="IPR001692">
    <property type="entry name" value="Histidinol_DH_CS"/>
</dbReference>
<dbReference type="EMBL" id="LWAF01000012">
    <property type="protein sequence ID" value="ODN30005.1"/>
    <property type="molecule type" value="Genomic_DNA"/>
</dbReference>
<keyword evidence="12" id="KW-1185">Reference proteome</keyword>
<proteinExistence type="inferred from homology"/>
<dbReference type="InterPro" id="IPR016161">
    <property type="entry name" value="Ald_DH/histidinol_DH"/>
</dbReference>
<feature type="active site" description="Proton acceptor" evidence="5 7">
    <location>
        <position position="325"/>
    </location>
</feature>
<dbReference type="EC" id="1.1.1.23" evidence="5"/>
<dbReference type="STRING" id="1008305.A4H02_07445"/>
<feature type="binding site" evidence="5 8">
    <location>
        <position position="325"/>
    </location>
    <ligand>
        <name>substrate</name>
    </ligand>
</feature>
<reference evidence="12" key="1">
    <citation type="submission" date="2016-04" db="EMBL/GenBank/DDBJ databases">
        <title>The genome sequence project of a novel Fervidobacterium isolate from a hot spring in Thailand.</title>
        <authorList>
            <person name="Gonzalez J.M."/>
            <person name="Cuecas A."/>
            <person name="Kanoksilapatham W."/>
        </authorList>
    </citation>
    <scope>NUCLEOTIDE SEQUENCE [LARGE SCALE GENOMIC DNA]</scope>
    <source>
        <strain evidence="12">FC2004</strain>
    </source>
</reference>
<feature type="binding site" evidence="5 8">
    <location>
        <position position="257"/>
    </location>
    <ligand>
        <name>substrate</name>
    </ligand>
</feature>
<comment type="function">
    <text evidence="5">Catalyzes the sequential NAD-dependent oxidations of L-histidinol to L-histidinaldehyde and then to L-histidine.</text>
</comment>
<comment type="cofactor">
    <cofactor evidence="5 9">
        <name>Zn(2+)</name>
        <dbReference type="ChEBI" id="CHEBI:29105"/>
    </cofactor>
    <text evidence="5 9">Binds 1 zinc ion per subunit.</text>
</comment>
<dbReference type="InterPro" id="IPR012131">
    <property type="entry name" value="Hstdl_DH"/>
</dbReference>
<dbReference type="GO" id="GO:0005829">
    <property type="term" value="C:cytosol"/>
    <property type="evidence" value="ECO:0007669"/>
    <property type="project" value="TreeGrafter"/>
</dbReference>
<evidence type="ECO:0000256" key="5">
    <source>
        <dbReference type="HAMAP-Rule" id="MF_01024"/>
    </source>
</evidence>
<keyword evidence="4 5" id="KW-0560">Oxidoreductase</keyword>
<comment type="catalytic activity">
    <reaction evidence="5">
        <text>L-histidinol + 2 NAD(+) + H2O = L-histidine + 2 NADH + 3 H(+)</text>
        <dbReference type="Rhea" id="RHEA:20641"/>
        <dbReference type="ChEBI" id="CHEBI:15377"/>
        <dbReference type="ChEBI" id="CHEBI:15378"/>
        <dbReference type="ChEBI" id="CHEBI:57540"/>
        <dbReference type="ChEBI" id="CHEBI:57595"/>
        <dbReference type="ChEBI" id="CHEBI:57699"/>
        <dbReference type="ChEBI" id="CHEBI:57945"/>
        <dbReference type="EC" id="1.1.1.23"/>
    </reaction>
</comment>
<dbReference type="PANTHER" id="PTHR21256:SF2">
    <property type="entry name" value="HISTIDINE BIOSYNTHESIS TRIFUNCTIONAL PROTEIN"/>
    <property type="match status" value="1"/>
</dbReference>
<dbReference type="FunFam" id="3.40.50.1980:FF:000001">
    <property type="entry name" value="Histidinol dehydrogenase"/>
    <property type="match status" value="1"/>
</dbReference>
<feature type="active site" description="Proton acceptor" evidence="5 7">
    <location>
        <position position="324"/>
    </location>
</feature>
<evidence type="ECO:0000313" key="12">
    <source>
        <dbReference type="Proteomes" id="UP000094570"/>
    </source>
</evidence>
<keyword evidence="2 5" id="KW-0479">Metal-binding</keyword>
<evidence type="ECO:0000256" key="3">
    <source>
        <dbReference type="ARBA" id="ARBA00022833"/>
    </source>
</evidence>
<feature type="binding site" evidence="5 8">
    <location>
        <position position="412"/>
    </location>
    <ligand>
        <name>substrate</name>
    </ligand>
</feature>
<dbReference type="SUPFAM" id="SSF53720">
    <property type="entry name" value="ALDH-like"/>
    <property type="match status" value="1"/>
</dbReference>
<dbReference type="UniPathway" id="UPA00031">
    <property type="reaction ID" value="UER00014"/>
</dbReference>
<dbReference type="CDD" id="cd06572">
    <property type="entry name" value="Histidinol_dh"/>
    <property type="match status" value="1"/>
</dbReference>
<feature type="binding site" evidence="5 9">
    <location>
        <position position="257"/>
    </location>
    <ligand>
        <name>Zn(2+)</name>
        <dbReference type="ChEBI" id="CHEBI:29105"/>
    </ligand>
</feature>
<dbReference type="FunFam" id="3.40.50.1980:FF:000026">
    <property type="entry name" value="Histidinol dehydrogenase"/>
    <property type="match status" value="1"/>
</dbReference>
<protein>
    <recommendedName>
        <fullName evidence="5">Histidinol dehydrogenase</fullName>
        <shortName evidence="5">HDH</shortName>
        <ecNumber evidence="5">1.1.1.23</ecNumber>
    </recommendedName>
</protein>
<sequence>MRIIKNPSVEEVSKLIENRKSDVAGTEELVKSIVENIRKNGDSALIEYVNKYEKCKLTIDDLKVSQEQINQAQVSEEFERLVDEFISRLESYHRLQLEADKWMLTDNGSLLGYMSVPLESVGIYVPSGKGVYFSTLLMCAVPAKIAGVKRIVIATPPNEYGSVSEMILYIAKRLGISEIYKMGGAHAVASLAYGTQTIKRVDKIVGPGNKYVALAKKLIIEDCGIDSIAGPSEVLIIADESANPRFLAWDLLSQAEHDEDAMSVLITTSEQIALAVQENIGRYLQKLAEPNRTRAKTSLEKNGYVLLVDDLSKAAKFSNLIAPEHLEIVTQEPYVLLKQIKNAGSVFLGNFSSEPIGDYGIGPNHVLPTFSTARFSSGLSVSDFVKKVFVTQVTSQELMRSGEQYVKLARLEGFEAHAMAVQIRLEELGVWKGK</sequence>
<feature type="binding site" evidence="5 8">
    <location>
        <position position="417"/>
    </location>
    <ligand>
        <name>substrate</name>
    </ligand>
</feature>
<dbReference type="PIRSF" id="PIRSF000099">
    <property type="entry name" value="Histidinol_dh"/>
    <property type="match status" value="1"/>
</dbReference>
<name>A0A1E3G199_9BACT</name>
<evidence type="ECO:0000313" key="11">
    <source>
        <dbReference type="EMBL" id="ODN30005.1"/>
    </source>
</evidence>
<evidence type="ECO:0000256" key="8">
    <source>
        <dbReference type="PIRSR" id="PIRSR000099-3"/>
    </source>
</evidence>
<dbReference type="HAMAP" id="MF_01024">
    <property type="entry name" value="HisD"/>
    <property type="match status" value="1"/>
</dbReference>
<evidence type="ECO:0000256" key="7">
    <source>
        <dbReference type="PIRSR" id="PIRSR000099-1"/>
    </source>
</evidence>
<keyword evidence="5" id="KW-0520">NAD</keyword>
<dbReference type="GO" id="GO:0000105">
    <property type="term" value="P:L-histidine biosynthetic process"/>
    <property type="evidence" value="ECO:0007669"/>
    <property type="project" value="UniProtKB-UniRule"/>
</dbReference>
<dbReference type="PRINTS" id="PR00083">
    <property type="entry name" value="HOLDHDRGNASE"/>
</dbReference>
<evidence type="ECO:0000256" key="1">
    <source>
        <dbReference type="ARBA" id="ARBA00010178"/>
    </source>
</evidence>
<dbReference type="GO" id="GO:0004399">
    <property type="term" value="F:histidinol dehydrogenase activity"/>
    <property type="evidence" value="ECO:0007669"/>
    <property type="project" value="UniProtKB-UniRule"/>
</dbReference>
<feature type="binding site" evidence="5 9">
    <location>
        <position position="254"/>
    </location>
    <ligand>
        <name>Zn(2+)</name>
        <dbReference type="ChEBI" id="CHEBI:29105"/>
    </ligand>
</feature>
<feature type="binding site" evidence="5 8">
    <location>
        <position position="232"/>
    </location>
    <ligand>
        <name>substrate</name>
    </ligand>
</feature>
<organism evidence="11 12">
    <name type="scientific">Fervidobacterium thailandense</name>
    <dbReference type="NCBI Taxonomy" id="1008305"/>
    <lineage>
        <taxon>Bacteria</taxon>
        <taxon>Thermotogati</taxon>
        <taxon>Thermotogota</taxon>
        <taxon>Thermotogae</taxon>
        <taxon>Thermotogales</taxon>
        <taxon>Fervidobacteriaceae</taxon>
        <taxon>Fervidobacterium</taxon>
    </lineage>
</organism>
<evidence type="ECO:0000256" key="9">
    <source>
        <dbReference type="PIRSR" id="PIRSR000099-4"/>
    </source>
</evidence>
<dbReference type="NCBIfam" id="TIGR00069">
    <property type="entry name" value="hisD"/>
    <property type="match status" value="1"/>
</dbReference>
<keyword evidence="5" id="KW-0028">Amino-acid biosynthesis</keyword>
<dbReference type="Pfam" id="PF00815">
    <property type="entry name" value="Histidinol_dh"/>
    <property type="match status" value="1"/>
</dbReference>
<dbReference type="RefSeq" id="WP_069293549.1">
    <property type="nucleotide sequence ID" value="NZ_CP140110.1"/>
</dbReference>
<comment type="caution">
    <text evidence="5">Lacks conserved residue(s) required for the propagation of feature annotation.</text>
</comment>
<dbReference type="GO" id="GO:0051287">
    <property type="term" value="F:NAD binding"/>
    <property type="evidence" value="ECO:0007669"/>
    <property type="project" value="InterPro"/>
</dbReference>
<feature type="binding site" evidence="5 8">
    <location>
        <position position="254"/>
    </location>
    <ligand>
        <name>substrate</name>
    </ligand>
</feature>
<comment type="similarity">
    <text evidence="1 5 6 10">Belongs to the histidinol dehydrogenase family.</text>
</comment>
<evidence type="ECO:0000256" key="2">
    <source>
        <dbReference type="ARBA" id="ARBA00022723"/>
    </source>
</evidence>
<accession>A0A1E3G199</accession>
<feature type="binding site" evidence="5 9">
    <location>
        <position position="358"/>
    </location>
    <ligand>
        <name>Zn(2+)</name>
        <dbReference type="ChEBI" id="CHEBI:29105"/>
    </ligand>
</feature>
<feature type="binding site" evidence="5 9">
    <location>
        <position position="417"/>
    </location>
    <ligand>
        <name>Zn(2+)</name>
        <dbReference type="ChEBI" id="CHEBI:29105"/>
    </ligand>
</feature>
<evidence type="ECO:0000256" key="6">
    <source>
        <dbReference type="PIRNR" id="PIRNR000099"/>
    </source>
</evidence>
<dbReference type="GO" id="GO:0008270">
    <property type="term" value="F:zinc ion binding"/>
    <property type="evidence" value="ECO:0007669"/>
    <property type="project" value="UniProtKB-UniRule"/>
</dbReference>
<keyword evidence="5" id="KW-0368">Histidine biosynthesis</keyword>
<keyword evidence="3 5" id="KW-0862">Zinc</keyword>
<feature type="binding site" evidence="5 8">
    <location>
        <position position="358"/>
    </location>
    <ligand>
        <name>substrate</name>
    </ligand>
</feature>
<comment type="caution">
    <text evidence="11">The sequence shown here is derived from an EMBL/GenBank/DDBJ whole genome shotgun (WGS) entry which is preliminary data.</text>
</comment>
<dbReference type="Proteomes" id="UP000094570">
    <property type="component" value="Unassembled WGS sequence"/>
</dbReference>
<dbReference type="Gene3D" id="3.40.50.1980">
    <property type="entry name" value="Nitrogenase molybdenum iron protein domain"/>
    <property type="match status" value="2"/>
</dbReference>
<comment type="pathway">
    <text evidence="5">Amino-acid biosynthesis; L-histidine biosynthesis; L-histidine from 5-phospho-alpha-D-ribose 1-diphosphate: step 9/9.</text>
</comment>
<dbReference type="Gene3D" id="1.20.5.1300">
    <property type="match status" value="1"/>
</dbReference>
<dbReference type="AlphaFoldDB" id="A0A1E3G199"/>
<dbReference type="InterPro" id="IPR022695">
    <property type="entry name" value="Histidinol_DH_monofunct"/>
</dbReference>